<name>A0ABW2QUV0_9NEIS</name>
<gene>
    <name evidence="6" type="ORF">ACFQNF_05845</name>
</gene>
<dbReference type="InterPro" id="IPR040570">
    <property type="entry name" value="LAL_C2"/>
</dbReference>
<keyword evidence="7" id="KW-1185">Reference proteome</keyword>
<dbReference type="Gene3D" id="3.30.470.20">
    <property type="entry name" value="ATP-grasp fold, B domain"/>
    <property type="match status" value="1"/>
</dbReference>
<dbReference type="Pfam" id="PF18603">
    <property type="entry name" value="LAL_C2"/>
    <property type="match status" value="1"/>
</dbReference>
<comment type="caution">
    <text evidence="6">The sequence shown here is derived from an EMBL/GenBank/DDBJ whole genome shotgun (WGS) entry which is preliminary data.</text>
</comment>
<dbReference type="Pfam" id="PF13535">
    <property type="entry name" value="ATP-grasp_4"/>
    <property type="match status" value="1"/>
</dbReference>
<evidence type="ECO:0000313" key="6">
    <source>
        <dbReference type="EMBL" id="MFC7419398.1"/>
    </source>
</evidence>
<dbReference type="InterPro" id="IPR041472">
    <property type="entry name" value="BL00235/CARNS1_N"/>
</dbReference>
<feature type="domain" description="ATP-grasp" evidence="5">
    <location>
        <begin position="112"/>
        <end position="314"/>
    </location>
</feature>
<dbReference type="Gene3D" id="3.40.50.20">
    <property type="match status" value="1"/>
</dbReference>
<dbReference type="SUPFAM" id="SSF56059">
    <property type="entry name" value="Glutathione synthetase ATP-binding domain-like"/>
    <property type="match status" value="1"/>
</dbReference>
<keyword evidence="3 4" id="KW-0067">ATP-binding</keyword>
<evidence type="ECO:0000256" key="2">
    <source>
        <dbReference type="ARBA" id="ARBA00022741"/>
    </source>
</evidence>
<dbReference type="Proteomes" id="UP001596473">
    <property type="component" value="Unassembled WGS sequence"/>
</dbReference>
<evidence type="ECO:0000256" key="1">
    <source>
        <dbReference type="ARBA" id="ARBA00022598"/>
    </source>
</evidence>
<evidence type="ECO:0000256" key="3">
    <source>
        <dbReference type="ARBA" id="ARBA00022840"/>
    </source>
</evidence>
<dbReference type="EMBL" id="JBHTBQ010000009">
    <property type="protein sequence ID" value="MFC7419398.1"/>
    <property type="molecule type" value="Genomic_DNA"/>
</dbReference>
<evidence type="ECO:0000256" key="4">
    <source>
        <dbReference type="PROSITE-ProRule" id="PRU00409"/>
    </source>
</evidence>
<sequence>MRKQILVIDFVTPKRKNTLLTAKNLGLSIALAAKSLPEEIAEYVDRFIEVDTEDTNALLEVLEAEHKIKKFDGVISFWDRYVEPCALIAEKLDLPGNTVDTAIKTRSKFMTRISLAEQAVPQPRFRIVKSLDDLISAAKYIGFPFIFKPVGACSSRGIFKVESGHNLVEIYQQMLEVSNNPDDKMFKFYEGEFLAEEYMQGPEFSVEGVASFGVIHIAGITEKWTTENNFTEKQHLFPARLEESQQAAILDVATRALTAIDYRQGAFHVELMLTSEGPKIVEINGRLGGDFITTHLLPLAQGIDISACSFLAALGEEIDLSKKLDNHATVKFLIAETEGVLSAWSGCEEALAVKGVQELFIERKEGASVTLPPKKYGEFRLAAVIVQAERSCDALAQADMAINYLAPSIV</sequence>
<dbReference type="InterPro" id="IPR052032">
    <property type="entry name" value="ATP-dep_AA_Ligase"/>
</dbReference>
<evidence type="ECO:0000313" key="7">
    <source>
        <dbReference type="Proteomes" id="UP001596473"/>
    </source>
</evidence>
<dbReference type="PANTHER" id="PTHR43585:SF2">
    <property type="entry name" value="ATP-GRASP ENZYME FSQD"/>
    <property type="match status" value="1"/>
</dbReference>
<keyword evidence="1" id="KW-0436">Ligase</keyword>
<evidence type="ECO:0000259" key="5">
    <source>
        <dbReference type="PROSITE" id="PS50975"/>
    </source>
</evidence>
<dbReference type="InterPro" id="IPR011761">
    <property type="entry name" value="ATP-grasp"/>
</dbReference>
<accession>A0ABW2QUV0</accession>
<proteinExistence type="predicted"/>
<keyword evidence="2 4" id="KW-0547">Nucleotide-binding</keyword>
<dbReference type="Pfam" id="PF18130">
    <property type="entry name" value="ATPgrasp_N"/>
    <property type="match status" value="1"/>
</dbReference>
<reference evidence="7" key="1">
    <citation type="journal article" date="2019" name="Int. J. Syst. Evol. Microbiol.">
        <title>The Global Catalogue of Microorganisms (GCM) 10K type strain sequencing project: providing services to taxonomists for standard genome sequencing and annotation.</title>
        <authorList>
            <consortium name="The Broad Institute Genomics Platform"/>
            <consortium name="The Broad Institute Genome Sequencing Center for Infectious Disease"/>
            <person name="Wu L."/>
            <person name="Ma J."/>
        </authorList>
    </citation>
    <scope>NUCLEOTIDE SEQUENCE [LARGE SCALE GENOMIC DNA]</scope>
    <source>
        <strain evidence="7">CCUG 62945</strain>
    </source>
</reference>
<protein>
    <submittedName>
        <fullName evidence="6">ATP-grasp domain-containing protein</fullName>
    </submittedName>
</protein>
<dbReference type="RefSeq" id="WP_380186857.1">
    <property type="nucleotide sequence ID" value="NZ_JBHTBQ010000009.1"/>
</dbReference>
<dbReference type="PROSITE" id="PS50975">
    <property type="entry name" value="ATP_GRASP"/>
    <property type="match status" value="1"/>
</dbReference>
<dbReference type="PANTHER" id="PTHR43585">
    <property type="entry name" value="FUMIPYRROLE BIOSYNTHESIS PROTEIN C"/>
    <property type="match status" value="1"/>
</dbReference>
<organism evidence="6 7">
    <name type="scientific">Iodobacter arcticus</name>
    <dbReference type="NCBI Taxonomy" id="590593"/>
    <lineage>
        <taxon>Bacteria</taxon>
        <taxon>Pseudomonadati</taxon>
        <taxon>Pseudomonadota</taxon>
        <taxon>Betaproteobacteria</taxon>
        <taxon>Neisseriales</taxon>
        <taxon>Chitinibacteraceae</taxon>
        <taxon>Iodobacter</taxon>
    </lineage>
</organism>